<feature type="compositionally biased region" description="Polar residues" evidence="1">
    <location>
        <begin position="26"/>
        <end position="48"/>
    </location>
</feature>
<protein>
    <submittedName>
        <fullName evidence="2">Uncharacterized protein</fullName>
    </submittedName>
</protein>
<keyword evidence="3" id="KW-1185">Reference proteome</keyword>
<dbReference type="Proteomes" id="UP000275078">
    <property type="component" value="Unassembled WGS sequence"/>
</dbReference>
<proteinExistence type="predicted"/>
<organism evidence="2 3">
    <name type="scientific">Ascobolus immersus RN42</name>
    <dbReference type="NCBI Taxonomy" id="1160509"/>
    <lineage>
        <taxon>Eukaryota</taxon>
        <taxon>Fungi</taxon>
        <taxon>Dikarya</taxon>
        <taxon>Ascomycota</taxon>
        <taxon>Pezizomycotina</taxon>
        <taxon>Pezizomycetes</taxon>
        <taxon>Pezizales</taxon>
        <taxon>Ascobolaceae</taxon>
        <taxon>Ascobolus</taxon>
    </lineage>
</organism>
<name>A0A3N4H7T5_ASCIM</name>
<sequence>MARIRDNHSKSPEPDTGNACARTRSPIRSDTVTQQLNLGTTAVETSSLSDEDTAGNASTDVEPDQSLELTQMDLDTYTSSSLDIGNHLDGSEEEENGDVSLMSLNSNNGVGDTSELFNHSVGSVSGGALLPLGHFNESDSDGDEQASLLVYEGTDAIQRAIHAACTAAFDHSGRSYFRHDPRHQSVGNVFPREPVIGDRVEIHYRMSDNRTMRIYCDYYGLDTHATLSFQVHTLGFLLSNDHHLRSLRAVCSNHNHHVVGEVVRVHHVDDIEAPLGSRGITFVVDWECGERCSFI</sequence>
<feature type="region of interest" description="Disordered" evidence="1">
    <location>
        <begin position="80"/>
        <end position="107"/>
    </location>
</feature>
<evidence type="ECO:0000256" key="1">
    <source>
        <dbReference type="SAM" id="MobiDB-lite"/>
    </source>
</evidence>
<gene>
    <name evidence="2" type="ORF">BJ508DRAFT_336640</name>
</gene>
<dbReference type="AlphaFoldDB" id="A0A3N4H7T5"/>
<accession>A0A3N4H7T5</accession>
<feature type="compositionally biased region" description="Basic and acidic residues" evidence="1">
    <location>
        <begin position="1"/>
        <end position="13"/>
    </location>
</feature>
<dbReference type="EMBL" id="ML120018">
    <property type="protein sequence ID" value="RPA70903.1"/>
    <property type="molecule type" value="Genomic_DNA"/>
</dbReference>
<evidence type="ECO:0000313" key="2">
    <source>
        <dbReference type="EMBL" id="RPA70903.1"/>
    </source>
</evidence>
<reference evidence="2 3" key="1">
    <citation type="journal article" date="2018" name="Nat. Ecol. Evol.">
        <title>Pezizomycetes genomes reveal the molecular basis of ectomycorrhizal truffle lifestyle.</title>
        <authorList>
            <person name="Murat C."/>
            <person name="Payen T."/>
            <person name="Noel B."/>
            <person name="Kuo A."/>
            <person name="Morin E."/>
            <person name="Chen J."/>
            <person name="Kohler A."/>
            <person name="Krizsan K."/>
            <person name="Balestrini R."/>
            <person name="Da Silva C."/>
            <person name="Montanini B."/>
            <person name="Hainaut M."/>
            <person name="Levati E."/>
            <person name="Barry K.W."/>
            <person name="Belfiori B."/>
            <person name="Cichocki N."/>
            <person name="Clum A."/>
            <person name="Dockter R.B."/>
            <person name="Fauchery L."/>
            <person name="Guy J."/>
            <person name="Iotti M."/>
            <person name="Le Tacon F."/>
            <person name="Lindquist E.A."/>
            <person name="Lipzen A."/>
            <person name="Malagnac F."/>
            <person name="Mello A."/>
            <person name="Molinier V."/>
            <person name="Miyauchi S."/>
            <person name="Poulain J."/>
            <person name="Riccioni C."/>
            <person name="Rubini A."/>
            <person name="Sitrit Y."/>
            <person name="Splivallo R."/>
            <person name="Traeger S."/>
            <person name="Wang M."/>
            <person name="Zifcakova L."/>
            <person name="Wipf D."/>
            <person name="Zambonelli A."/>
            <person name="Paolocci F."/>
            <person name="Nowrousian M."/>
            <person name="Ottonello S."/>
            <person name="Baldrian P."/>
            <person name="Spatafora J.W."/>
            <person name="Henrissat B."/>
            <person name="Nagy L.G."/>
            <person name="Aury J.M."/>
            <person name="Wincker P."/>
            <person name="Grigoriev I.V."/>
            <person name="Bonfante P."/>
            <person name="Martin F.M."/>
        </authorList>
    </citation>
    <scope>NUCLEOTIDE SEQUENCE [LARGE SCALE GENOMIC DNA]</scope>
    <source>
        <strain evidence="2 3">RN42</strain>
    </source>
</reference>
<feature type="region of interest" description="Disordered" evidence="1">
    <location>
        <begin position="1"/>
        <end position="66"/>
    </location>
</feature>
<evidence type="ECO:0000313" key="3">
    <source>
        <dbReference type="Proteomes" id="UP000275078"/>
    </source>
</evidence>